<evidence type="ECO:0000256" key="2">
    <source>
        <dbReference type="ARBA" id="ARBA00008017"/>
    </source>
</evidence>
<evidence type="ECO:0000259" key="10">
    <source>
        <dbReference type="Pfam" id="PF21082"/>
    </source>
</evidence>
<feature type="transmembrane region" description="Helical" evidence="8">
    <location>
        <begin position="267"/>
        <end position="287"/>
    </location>
</feature>
<feature type="transmembrane region" description="Helical" evidence="8">
    <location>
        <begin position="357"/>
        <end position="378"/>
    </location>
</feature>
<dbReference type="RefSeq" id="WP_132256543.1">
    <property type="nucleotide sequence ID" value="NZ_SLZQ01000001.1"/>
</dbReference>
<evidence type="ECO:0000256" key="7">
    <source>
        <dbReference type="SAM" id="Coils"/>
    </source>
</evidence>
<feature type="transmembrane region" description="Helical" evidence="8">
    <location>
        <begin position="384"/>
        <end position="403"/>
    </location>
</feature>
<dbReference type="Gene3D" id="2.30.30.60">
    <property type="match status" value="1"/>
</dbReference>
<evidence type="ECO:0000256" key="6">
    <source>
        <dbReference type="ARBA" id="ARBA00023136"/>
    </source>
</evidence>
<dbReference type="InterPro" id="IPR049278">
    <property type="entry name" value="MS_channel_C"/>
</dbReference>
<dbReference type="Gene3D" id="3.30.70.100">
    <property type="match status" value="1"/>
</dbReference>
<dbReference type="InterPro" id="IPR052702">
    <property type="entry name" value="MscS-like_channel"/>
</dbReference>
<feature type="transmembrane region" description="Helical" evidence="8">
    <location>
        <begin position="589"/>
        <end position="615"/>
    </location>
</feature>
<organism evidence="11 12">
    <name type="scientific">Paucimonas lemoignei</name>
    <name type="common">Pseudomonas lemoignei</name>
    <dbReference type="NCBI Taxonomy" id="29443"/>
    <lineage>
        <taxon>Bacteria</taxon>
        <taxon>Pseudomonadati</taxon>
        <taxon>Pseudomonadota</taxon>
        <taxon>Betaproteobacteria</taxon>
        <taxon>Burkholderiales</taxon>
        <taxon>Burkholderiaceae</taxon>
        <taxon>Paucimonas</taxon>
    </lineage>
</organism>
<dbReference type="InterPro" id="IPR010920">
    <property type="entry name" value="LSM_dom_sf"/>
</dbReference>
<dbReference type="OrthoDB" id="9799209at2"/>
<proteinExistence type="inferred from homology"/>
<dbReference type="AlphaFoldDB" id="A0A4V2UJC9"/>
<feature type="domain" description="Mechanosensitive ion channel MscS" evidence="9">
    <location>
        <begin position="638"/>
        <end position="704"/>
    </location>
</feature>
<keyword evidence="6 8" id="KW-0472">Membrane</keyword>
<feature type="transmembrane region" description="Helical" evidence="8">
    <location>
        <begin position="621"/>
        <end position="640"/>
    </location>
</feature>
<gene>
    <name evidence="11" type="ORF">EDC30_101256</name>
</gene>
<comment type="caution">
    <text evidence="11">The sequence shown here is derived from an EMBL/GenBank/DDBJ whole genome shotgun (WGS) entry which is preliminary data.</text>
</comment>
<evidence type="ECO:0000259" key="9">
    <source>
        <dbReference type="Pfam" id="PF00924"/>
    </source>
</evidence>
<feature type="transmembrane region" description="Helical" evidence="8">
    <location>
        <begin position="308"/>
        <end position="327"/>
    </location>
</feature>
<dbReference type="Gene3D" id="1.10.287.1260">
    <property type="match status" value="1"/>
</dbReference>
<evidence type="ECO:0000256" key="8">
    <source>
        <dbReference type="SAM" id="Phobius"/>
    </source>
</evidence>
<dbReference type="InterPro" id="IPR006685">
    <property type="entry name" value="MscS_channel_2nd"/>
</dbReference>
<dbReference type="GO" id="GO:0005886">
    <property type="term" value="C:plasma membrane"/>
    <property type="evidence" value="ECO:0007669"/>
    <property type="project" value="UniProtKB-SubCell"/>
</dbReference>
<comment type="similarity">
    <text evidence="2">Belongs to the MscS (TC 1.A.23) family.</text>
</comment>
<evidence type="ECO:0000313" key="12">
    <source>
        <dbReference type="Proteomes" id="UP000295382"/>
    </source>
</evidence>
<dbReference type="PANTHER" id="PTHR30347">
    <property type="entry name" value="POTASSIUM CHANNEL RELATED"/>
    <property type="match status" value="1"/>
</dbReference>
<keyword evidence="5 8" id="KW-1133">Transmembrane helix</keyword>
<dbReference type="Pfam" id="PF21082">
    <property type="entry name" value="MS_channel_3rd"/>
    <property type="match status" value="1"/>
</dbReference>
<keyword evidence="4 8" id="KW-0812">Transmembrane</keyword>
<dbReference type="GO" id="GO:0008381">
    <property type="term" value="F:mechanosensitive monoatomic ion channel activity"/>
    <property type="evidence" value="ECO:0007669"/>
    <property type="project" value="UniProtKB-ARBA"/>
</dbReference>
<evidence type="ECO:0000256" key="4">
    <source>
        <dbReference type="ARBA" id="ARBA00022692"/>
    </source>
</evidence>
<feature type="coiled-coil region" evidence="7">
    <location>
        <begin position="47"/>
        <end position="87"/>
    </location>
</feature>
<reference evidence="11 12" key="1">
    <citation type="submission" date="2019-03" db="EMBL/GenBank/DDBJ databases">
        <title>Genomic Encyclopedia of Type Strains, Phase IV (KMG-IV): sequencing the most valuable type-strain genomes for metagenomic binning, comparative biology and taxonomic classification.</title>
        <authorList>
            <person name="Goeker M."/>
        </authorList>
    </citation>
    <scope>NUCLEOTIDE SEQUENCE [LARGE SCALE GENOMIC DNA]</scope>
    <source>
        <strain evidence="11 12">DSM 7445</strain>
    </source>
</reference>
<dbReference type="Pfam" id="PF00924">
    <property type="entry name" value="MS_channel_2nd"/>
    <property type="match status" value="1"/>
</dbReference>
<dbReference type="InterPro" id="IPR023408">
    <property type="entry name" value="MscS_beta-dom_sf"/>
</dbReference>
<dbReference type="InterPro" id="IPR011066">
    <property type="entry name" value="MscS_channel_C_sf"/>
</dbReference>
<dbReference type="Proteomes" id="UP000295382">
    <property type="component" value="Unassembled WGS sequence"/>
</dbReference>
<dbReference type="PANTHER" id="PTHR30347:SF1">
    <property type="entry name" value="MECHANOSENSITIVE CHANNEL MSCK"/>
    <property type="match status" value="1"/>
</dbReference>
<keyword evidence="3" id="KW-1003">Cell membrane</keyword>
<comment type="subcellular location">
    <subcellularLocation>
        <location evidence="1">Cell membrane</location>
        <topology evidence="1">Multi-pass membrane protein</topology>
    </subcellularLocation>
</comment>
<accession>A0A4V2UJC9</accession>
<sequence>MAALLLGQIVMPASAQVPAAPSIIPKPAAPAKTESQPVPSAPQAIPVHDIAQQAEASQLNLREIENRSRVSNSIDIAQGEISRLERETTYRLQAVRNLDVREFSLETIQNLDLALRDIELNAAPIRRDLTRAASQTERDLKELERLDGIWAATVASATAAAAPRDLLERSREISEAIAATKKTVIKDRAAVLALQVRATDIGSRISEVRELLAITSKRAVSQLFERDGPPAWNSEFWTASVNSFSADAKAQIENQAKVLAEYLRTHLRYVLLHFFTFGILVIVLLAARVKVHALSGVDEGLRAHQKMFDMPIVVAALLALLLSGWFYRDAPRQLWLIIGVLSTVPLIVFARRVCEPILNPLLFAIAGFYLADKARSLFIPLPGVYRFLILLEVLSLALVVLLTDRRMRRTYADQTIERSFLSRLLENINWAVLLFAIVILACGAAGYGALADFLLRALVASIYAGVVLYVLTIALDGLVKIMLHLPPLNYLAGVRRHRAAIAAQINKWLKRFVFIYWIVLSLEGPGLLRQAIDSLRKFWRTSFEVGSLHISVSGVLIFILILWATYQVSRLLRFFLEEEIFSRVRLDRGLPYAVSTTVHYAVLVTGLVLALAAIGVDMTKFTIVAGALTVGIGFGLQNIVNNFVSGLIVLFERPVNIGDTIQIDDIVGRVQHIGIRATVIQSTTGAEVIIPNGKLISDKVTNWTLSNQLRQVAVPIITKSDINVAQLKSTLLEVARQNRQVLQTPEPEVLFIKRGVDAFEFELRIWTSDLDGWLKVKSDLTTNINDALADKAISAEATEPPSPLAP</sequence>
<feature type="transmembrane region" description="Helical" evidence="8">
    <location>
        <begin position="453"/>
        <end position="475"/>
    </location>
</feature>
<name>A0A4V2UJC9_PAULE</name>
<dbReference type="SUPFAM" id="SSF50182">
    <property type="entry name" value="Sm-like ribonucleoproteins"/>
    <property type="match status" value="1"/>
</dbReference>
<feature type="transmembrane region" description="Helical" evidence="8">
    <location>
        <begin position="424"/>
        <end position="447"/>
    </location>
</feature>
<feature type="transmembrane region" description="Helical" evidence="8">
    <location>
        <begin position="548"/>
        <end position="568"/>
    </location>
</feature>
<protein>
    <submittedName>
        <fullName evidence="11">Mechanosensitive ion channel-like protein</fullName>
    </submittedName>
</protein>
<dbReference type="InterPro" id="IPR011014">
    <property type="entry name" value="MscS_channel_TM-2"/>
</dbReference>
<evidence type="ECO:0000256" key="1">
    <source>
        <dbReference type="ARBA" id="ARBA00004651"/>
    </source>
</evidence>
<evidence type="ECO:0000313" key="11">
    <source>
        <dbReference type="EMBL" id="TCS39300.1"/>
    </source>
</evidence>
<evidence type="ECO:0000256" key="5">
    <source>
        <dbReference type="ARBA" id="ARBA00022989"/>
    </source>
</evidence>
<keyword evidence="12" id="KW-1185">Reference proteome</keyword>
<keyword evidence="7" id="KW-0175">Coiled coil</keyword>
<evidence type="ECO:0000256" key="3">
    <source>
        <dbReference type="ARBA" id="ARBA00022475"/>
    </source>
</evidence>
<dbReference type="SUPFAM" id="SSF82689">
    <property type="entry name" value="Mechanosensitive channel protein MscS (YggB), C-terminal domain"/>
    <property type="match status" value="1"/>
</dbReference>
<feature type="domain" description="Mechanosensitive ion channel MscS C-terminal" evidence="10">
    <location>
        <begin position="718"/>
        <end position="794"/>
    </location>
</feature>
<dbReference type="SUPFAM" id="SSF82861">
    <property type="entry name" value="Mechanosensitive channel protein MscS (YggB), transmembrane region"/>
    <property type="match status" value="1"/>
</dbReference>
<feature type="transmembrane region" description="Helical" evidence="8">
    <location>
        <begin position="333"/>
        <end position="350"/>
    </location>
</feature>
<dbReference type="EMBL" id="SLZQ01000001">
    <property type="protein sequence ID" value="TCS39300.1"/>
    <property type="molecule type" value="Genomic_DNA"/>
</dbReference>